<name>A0A940WFA1_9ACTN</name>
<accession>A0A940WFA1</accession>
<keyword evidence="2" id="KW-1185">Reference proteome</keyword>
<organism evidence="1 2">
    <name type="scientific">Microbispora oryzae</name>
    <dbReference type="NCBI Taxonomy" id="2806554"/>
    <lineage>
        <taxon>Bacteria</taxon>
        <taxon>Bacillati</taxon>
        <taxon>Actinomycetota</taxon>
        <taxon>Actinomycetes</taxon>
        <taxon>Streptosporangiales</taxon>
        <taxon>Streptosporangiaceae</taxon>
        <taxon>Microbispora</taxon>
    </lineage>
</organism>
<dbReference type="AlphaFoldDB" id="A0A940WFA1"/>
<proteinExistence type="predicted"/>
<protein>
    <submittedName>
        <fullName evidence="1">Uncharacterized protein</fullName>
    </submittedName>
</protein>
<reference evidence="1" key="1">
    <citation type="submission" date="2021-02" db="EMBL/GenBank/DDBJ databases">
        <title>Draft genome sequence of Microbispora sp. RL4-1S isolated from rice leaves in Thailand.</title>
        <authorList>
            <person name="Muangham S."/>
            <person name="Duangmal K."/>
        </authorList>
    </citation>
    <scope>NUCLEOTIDE SEQUENCE</scope>
    <source>
        <strain evidence="1">RL4-1S</strain>
    </source>
</reference>
<evidence type="ECO:0000313" key="1">
    <source>
        <dbReference type="EMBL" id="MBP2704416.1"/>
    </source>
</evidence>
<sequence length="143" mass="14575">MTGPARMILAVTAATAITAVATIGILTAAGPLSTNAAPAAIGDACRTFVAAYNDAAGEAKRENDATLQTQLAHPIRVADVWKAKHQAALEAAALKVQNLTGDWGNVAWQLVQAASVMQPTNLDDGLAQKDNALSAAQAACVGR</sequence>
<dbReference type="EMBL" id="JAFCNB010000005">
    <property type="protein sequence ID" value="MBP2704416.1"/>
    <property type="molecule type" value="Genomic_DNA"/>
</dbReference>
<comment type="caution">
    <text evidence="1">The sequence shown here is derived from an EMBL/GenBank/DDBJ whole genome shotgun (WGS) entry which is preliminary data.</text>
</comment>
<dbReference type="Proteomes" id="UP000674234">
    <property type="component" value="Unassembled WGS sequence"/>
</dbReference>
<dbReference type="RefSeq" id="WP_210155721.1">
    <property type="nucleotide sequence ID" value="NZ_JAFCNB010000005.1"/>
</dbReference>
<gene>
    <name evidence="1" type="ORF">JOL79_11385</name>
</gene>
<evidence type="ECO:0000313" key="2">
    <source>
        <dbReference type="Proteomes" id="UP000674234"/>
    </source>
</evidence>